<comment type="similarity">
    <text evidence="1">Belongs to the outer membrane factor (OMF) (TC 1.B.17) family.</text>
</comment>
<dbReference type="Pfam" id="PF02321">
    <property type="entry name" value="OEP"/>
    <property type="match status" value="1"/>
</dbReference>
<comment type="caution">
    <text evidence="2">The sequence shown here is derived from an EMBL/GenBank/DDBJ whole genome shotgun (WGS) entry which is preliminary data.</text>
</comment>
<proteinExistence type="inferred from homology"/>
<accession>A0ABU0UWJ1</accession>
<name>A0ABU0UWJ1_ACIBI</name>
<keyword evidence="3" id="KW-1185">Reference proteome</keyword>
<dbReference type="PANTHER" id="PTHR30203:SF24">
    <property type="entry name" value="BLR4935 PROTEIN"/>
    <property type="match status" value="1"/>
</dbReference>
<dbReference type="Proteomes" id="UP001233360">
    <property type="component" value="Unassembled WGS sequence"/>
</dbReference>
<evidence type="ECO:0000256" key="1">
    <source>
        <dbReference type="ARBA" id="ARBA00007613"/>
    </source>
</evidence>
<protein>
    <submittedName>
        <fullName evidence="2">Cobalt-zinc-cadmium efflux system outer membrane protein</fullName>
    </submittedName>
</protein>
<dbReference type="Gene3D" id="1.20.1600.10">
    <property type="entry name" value="Outer membrane efflux proteins (OEP)"/>
    <property type="match status" value="1"/>
</dbReference>
<gene>
    <name evidence="2" type="ORF">QE380_001847</name>
</gene>
<dbReference type="InterPro" id="IPR010131">
    <property type="entry name" value="MdtP/NodT-like"/>
</dbReference>
<reference evidence="2 3" key="1">
    <citation type="submission" date="2023-07" db="EMBL/GenBank/DDBJ databases">
        <title>Functional and genomic diversity of the sorghum phyllosphere microbiome.</title>
        <authorList>
            <person name="Shade A."/>
        </authorList>
    </citation>
    <scope>NUCLEOTIDE SEQUENCE [LARGE SCALE GENOMIC DNA]</scope>
    <source>
        <strain evidence="2 3">SORGH_AS_0887</strain>
    </source>
</reference>
<sequence length="470" mass="53397">MFDNIYRQPVARLDRRASGYVLCTALLSFMLVSPVVSAAEYPVASISVASPSTTQPLSYTQLLLNVQQYHAKLPIWETQQQIARANVRQSRLWSNPSISIQQTGFKSNDDQELEFGIRQKLDVFGERRAATRLAQIELQQVDQRQALFDAQLKLIVKAAYAEIVVLQQQHKILRKQLDSSQKILNAARLRYQAGSIAQVDFDRSLMSHVENQRAFQESEQLLRISKQKMAALWGEFSSEFSVLDDTASIWPVQASFATATLDKPNLYDRAMQLQTEQQRLEIDYLKAKRRPNPTVTLGVIQSKQAGIGGRDNQIRAAVEIPINLIDRQQYTLQGYAAKQQFLDQQQRFYQQQNANQLRILNTEIKGLKDQYRLMDEQQVPLSAQVLDKILIGFKVGKLSMTDVQQAALQLQEQQIKKNQILKQAWQATLQLEARALGIAPESVMSSDALDQLNQSLWQQTSNLNFSSGAE</sequence>
<evidence type="ECO:0000313" key="3">
    <source>
        <dbReference type="Proteomes" id="UP001233360"/>
    </source>
</evidence>
<dbReference type="PANTHER" id="PTHR30203">
    <property type="entry name" value="OUTER MEMBRANE CATION EFFLUX PROTEIN"/>
    <property type="match status" value="1"/>
</dbReference>
<dbReference type="SUPFAM" id="SSF56954">
    <property type="entry name" value="Outer membrane efflux proteins (OEP)"/>
    <property type="match status" value="1"/>
</dbReference>
<dbReference type="EMBL" id="JAUTBK010000002">
    <property type="protein sequence ID" value="MDQ1208924.1"/>
    <property type="molecule type" value="Genomic_DNA"/>
</dbReference>
<evidence type="ECO:0000313" key="2">
    <source>
        <dbReference type="EMBL" id="MDQ1208924.1"/>
    </source>
</evidence>
<dbReference type="RefSeq" id="WP_307003397.1">
    <property type="nucleotide sequence ID" value="NZ_JAUTBK010000002.1"/>
</dbReference>
<organism evidence="2 3">
    <name type="scientific">Acinetobacter baylyi</name>
    <dbReference type="NCBI Taxonomy" id="202950"/>
    <lineage>
        <taxon>Bacteria</taxon>
        <taxon>Pseudomonadati</taxon>
        <taxon>Pseudomonadota</taxon>
        <taxon>Gammaproteobacteria</taxon>
        <taxon>Moraxellales</taxon>
        <taxon>Moraxellaceae</taxon>
        <taxon>Acinetobacter</taxon>
    </lineage>
</organism>
<dbReference type="InterPro" id="IPR003423">
    <property type="entry name" value="OMP_efflux"/>
</dbReference>